<gene>
    <name evidence="3" type="ORF">EANT1437_LOCUS4017</name>
</gene>
<proteinExistence type="predicted"/>
<feature type="transmembrane region" description="Helical" evidence="2">
    <location>
        <begin position="37"/>
        <end position="60"/>
    </location>
</feature>
<dbReference type="AlphaFoldDB" id="A0A7S2R5A6"/>
<accession>A0A7S2R5A6</accession>
<evidence type="ECO:0000256" key="1">
    <source>
        <dbReference type="SAM" id="MobiDB-lite"/>
    </source>
</evidence>
<evidence type="ECO:0000313" key="3">
    <source>
        <dbReference type="EMBL" id="CAD9660963.1"/>
    </source>
</evidence>
<name>A0A7S2R5A6_9STRA</name>
<keyword evidence="2" id="KW-1133">Transmembrane helix</keyword>
<protein>
    <submittedName>
        <fullName evidence="3">Uncharacterized protein</fullName>
    </submittedName>
</protein>
<feature type="compositionally biased region" description="Basic and acidic residues" evidence="1">
    <location>
        <begin position="12"/>
        <end position="25"/>
    </location>
</feature>
<feature type="compositionally biased region" description="Basic residues" evidence="1">
    <location>
        <begin position="1"/>
        <end position="11"/>
    </location>
</feature>
<dbReference type="EMBL" id="HBHI01007837">
    <property type="protein sequence ID" value="CAD9660963.1"/>
    <property type="molecule type" value="Transcribed_RNA"/>
</dbReference>
<keyword evidence="2" id="KW-0812">Transmembrane</keyword>
<sequence>MAHGKNKKQNNQKKETREERRARLEAEDNAREFCFQILPYIGAGIFIVLVSFALWVHTVLPKEYNIMDQVNLDPTMMSSNGDVNMMTGGGGINMNLNMVGNAPEAEIDETTIEL</sequence>
<reference evidence="3" key="1">
    <citation type="submission" date="2021-01" db="EMBL/GenBank/DDBJ databases">
        <authorList>
            <person name="Corre E."/>
            <person name="Pelletier E."/>
            <person name="Niang G."/>
            <person name="Scheremetjew M."/>
            <person name="Finn R."/>
            <person name="Kale V."/>
            <person name="Holt S."/>
            <person name="Cochrane G."/>
            <person name="Meng A."/>
            <person name="Brown T."/>
            <person name="Cohen L."/>
        </authorList>
    </citation>
    <scope>NUCLEOTIDE SEQUENCE</scope>
    <source>
        <strain evidence="3">CCMP1452</strain>
    </source>
</reference>
<organism evidence="3">
    <name type="scientific">Eucampia antarctica</name>
    <dbReference type="NCBI Taxonomy" id="49252"/>
    <lineage>
        <taxon>Eukaryota</taxon>
        <taxon>Sar</taxon>
        <taxon>Stramenopiles</taxon>
        <taxon>Ochrophyta</taxon>
        <taxon>Bacillariophyta</taxon>
        <taxon>Mediophyceae</taxon>
        <taxon>Biddulphiophycidae</taxon>
        <taxon>Hemiaulales</taxon>
        <taxon>Hemiaulaceae</taxon>
        <taxon>Eucampia</taxon>
    </lineage>
</organism>
<keyword evidence="2" id="KW-0472">Membrane</keyword>
<feature type="region of interest" description="Disordered" evidence="1">
    <location>
        <begin position="1"/>
        <end position="25"/>
    </location>
</feature>
<evidence type="ECO:0000256" key="2">
    <source>
        <dbReference type="SAM" id="Phobius"/>
    </source>
</evidence>